<gene>
    <name evidence="15" type="ORF">EGT51_01200</name>
</gene>
<keyword evidence="16" id="KW-1185">Reference proteome</keyword>
<dbReference type="OrthoDB" id="9770415at2"/>
<feature type="transmembrane region" description="Helical" evidence="12">
    <location>
        <begin position="75"/>
        <end position="99"/>
    </location>
</feature>
<dbReference type="InterPro" id="IPR003439">
    <property type="entry name" value="ABC_transporter-like_ATP-bd"/>
</dbReference>
<feature type="transmembrane region" description="Helical" evidence="12">
    <location>
        <begin position="291"/>
        <end position="312"/>
    </location>
</feature>
<dbReference type="FunFam" id="3.40.50.300:FF:000218">
    <property type="entry name" value="Multidrug ABC transporter ATP-binding protein"/>
    <property type="match status" value="1"/>
</dbReference>
<dbReference type="Pfam" id="PF00664">
    <property type="entry name" value="ABC_membrane"/>
    <property type="match status" value="1"/>
</dbReference>
<feature type="transmembrane region" description="Helical" evidence="12">
    <location>
        <begin position="176"/>
        <end position="193"/>
    </location>
</feature>
<keyword evidence="6 12" id="KW-1133">Transmembrane helix</keyword>
<accession>A0A4Z0JED1</accession>
<dbReference type="PROSITE" id="PS50929">
    <property type="entry name" value="ABC_TM1F"/>
    <property type="match status" value="1"/>
</dbReference>
<dbReference type="InterPro" id="IPR003593">
    <property type="entry name" value="AAA+_ATPase"/>
</dbReference>
<comment type="caution">
    <text evidence="15">The sequence shown here is derived from an EMBL/GenBank/DDBJ whole genome shotgun (WGS) entry which is preliminary data.</text>
</comment>
<dbReference type="PROSITE" id="PS50893">
    <property type="entry name" value="ABC_TRANSPORTER_2"/>
    <property type="match status" value="1"/>
</dbReference>
<dbReference type="GO" id="GO:0005524">
    <property type="term" value="F:ATP binding"/>
    <property type="evidence" value="ECO:0007669"/>
    <property type="project" value="UniProtKB-KW"/>
</dbReference>
<dbReference type="PANTHER" id="PTHR43394:SF1">
    <property type="entry name" value="ATP-BINDING CASSETTE SUB-FAMILY B MEMBER 10, MITOCHONDRIAL"/>
    <property type="match status" value="1"/>
</dbReference>
<evidence type="ECO:0000256" key="12">
    <source>
        <dbReference type="SAM" id="Phobius"/>
    </source>
</evidence>
<dbReference type="InterPro" id="IPR017871">
    <property type="entry name" value="ABC_transporter-like_CS"/>
</dbReference>
<dbReference type="InterPro" id="IPR011527">
    <property type="entry name" value="ABC1_TM_dom"/>
</dbReference>
<evidence type="ECO:0000259" key="14">
    <source>
        <dbReference type="PROSITE" id="PS50929"/>
    </source>
</evidence>
<feature type="domain" description="ABC transmembrane type-1" evidence="14">
    <location>
        <begin position="39"/>
        <end position="317"/>
    </location>
</feature>
<comment type="similarity">
    <text evidence="10">Belongs to the ABC transporter superfamily. Multidrug exporter LmrA (TC 3.A.1.117.1) family.</text>
</comment>
<keyword evidence="5 15" id="KW-0067">ATP-binding</keyword>
<dbReference type="PROSITE" id="PS00211">
    <property type="entry name" value="ABC_TRANSPORTER_1"/>
    <property type="match status" value="1"/>
</dbReference>
<feature type="transmembrane region" description="Helical" evidence="12">
    <location>
        <begin position="150"/>
        <end position="170"/>
    </location>
</feature>
<dbReference type="AlphaFoldDB" id="A0A4Z0JED1"/>
<proteinExistence type="inferred from homology"/>
<dbReference type="Pfam" id="PF00005">
    <property type="entry name" value="ABC_tran"/>
    <property type="match status" value="1"/>
</dbReference>
<dbReference type="Gene3D" id="3.40.50.300">
    <property type="entry name" value="P-loop containing nucleotide triphosphate hydrolases"/>
    <property type="match status" value="1"/>
</dbReference>
<name>A0A4Z0JED1_9LACO</name>
<evidence type="ECO:0000259" key="13">
    <source>
        <dbReference type="PROSITE" id="PS50893"/>
    </source>
</evidence>
<dbReference type="GO" id="GO:0005886">
    <property type="term" value="C:plasma membrane"/>
    <property type="evidence" value="ECO:0007669"/>
    <property type="project" value="UniProtKB-SubCell"/>
</dbReference>
<comment type="function">
    <text evidence="9">Efflux transporter for a variety of amphiphilic cationic compounds, including antibiotics.</text>
</comment>
<keyword evidence="7 12" id="KW-0472">Membrane</keyword>
<evidence type="ECO:0000256" key="11">
    <source>
        <dbReference type="ARBA" id="ARBA00072598"/>
    </source>
</evidence>
<dbReference type="PANTHER" id="PTHR43394">
    <property type="entry name" value="ATP-DEPENDENT PERMEASE MDL1, MITOCHONDRIAL"/>
    <property type="match status" value="1"/>
</dbReference>
<dbReference type="SUPFAM" id="SSF90123">
    <property type="entry name" value="ABC transporter transmembrane region"/>
    <property type="match status" value="1"/>
</dbReference>
<dbReference type="InterPro" id="IPR039421">
    <property type="entry name" value="Type_1_exporter"/>
</dbReference>
<evidence type="ECO:0000256" key="8">
    <source>
        <dbReference type="ARBA" id="ARBA00034018"/>
    </source>
</evidence>
<feature type="transmembrane region" description="Helical" evidence="12">
    <location>
        <begin position="257"/>
        <end position="279"/>
    </location>
</feature>
<evidence type="ECO:0000256" key="2">
    <source>
        <dbReference type="ARBA" id="ARBA00012191"/>
    </source>
</evidence>
<feature type="transmembrane region" description="Helical" evidence="12">
    <location>
        <begin position="35"/>
        <end position="55"/>
    </location>
</feature>
<evidence type="ECO:0000256" key="5">
    <source>
        <dbReference type="ARBA" id="ARBA00022840"/>
    </source>
</evidence>
<evidence type="ECO:0000256" key="10">
    <source>
        <dbReference type="ARBA" id="ARBA00061674"/>
    </source>
</evidence>
<keyword evidence="4" id="KW-0547">Nucleotide-binding</keyword>
<dbReference type="EC" id="7.6.2.2" evidence="2"/>
<organism evidence="15 16">
    <name type="scientific">Levilactobacillus suantsaiihabitans</name>
    <dbReference type="NCBI Taxonomy" id="2487722"/>
    <lineage>
        <taxon>Bacteria</taxon>
        <taxon>Bacillati</taxon>
        <taxon>Bacillota</taxon>
        <taxon>Bacilli</taxon>
        <taxon>Lactobacillales</taxon>
        <taxon>Lactobacillaceae</taxon>
        <taxon>Levilactobacillus</taxon>
    </lineage>
</organism>
<dbReference type="RefSeq" id="WP_135366966.1">
    <property type="nucleotide sequence ID" value="NZ_RKLX01000001.1"/>
</dbReference>
<comment type="subcellular location">
    <subcellularLocation>
        <location evidence="1">Cell membrane</location>
        <topology evidence="1">Multi-pass membrane protein</topology>
    </subcellularLocation>
</comment>
<dbReference type="SUPFAM" id="SSF52540">
    <property type="entry name" value="P-loop containing nucleoside triphosphate hydrolases"/>
    <property type="match status" value="1"/>
</dbReference>
<dbReference type="Gene3D" id="1.20.1560.10">
    <property type="entry name" value="ABC transporter type 1, transmembrane domain"/>
    <property type="match status" value="1"/>
</dbReference>
<dbReference type="GO" id="GO:0015421">
    <property type="term" value="F:ABC-type oligopeptide transporter activity"/>
    <property type="evidence" value="ECO:0007669"/>
    <property type="project" value="TreeGrafter"/>
</dbReference>
<evidence type="ECO:0000256" key="4">
    <source>
        <dbReference type="ARBA" id="ARBA00022741"/>
    </source>
</evidence>
<protein>
    <recommendedName>
        <fullName evidence="11">Multidrug resistance ABC transporter ATP-binding and permease protein</fullName>
        <ecNumber evidence="2">7.6.2.2</ecNumber>
    </recommendedName>
</protein>
<dbReference type="EMBL" id="RKLX01000001">
    <property type="protein sequence ID" value="TGD20397.1"/>
    <property type="molecule type" value="Genomic_DNA"/>
</dbReference>
<dbReference type="GO" id="GO:0008559">
    <property type="term" value="F:ABC-type xenobiotic transporter activity"/>
    <property type="evidence" value="ECO:0007669"/>
    <property type="project" value="UniProtKB-EC"/>
</dbReference>
<feature type="domain" description="ABC transporter" evidence="13">
    <location>
        <begin position="351"/>
        <end position="585"/>
    </location>
</feature>
<dbReference type="GO" id="GO:0016887">
    <property type="term" value="F:ATP hydrolysis activity"/>
    <property type="evidence" value="ECO:0007669"/>
    <property type="project" value="InterPro"/>
</dbReference>
<dbReference type="InterPro" id="IPR027417">
    <property type="entry name" value="P-loop_NTPase"/>
</dbReference>
<comment type="catalytic activity">
    <reaction evidence="8">
        <text>ATP + H2O + xenobioticSide 1 = ADP + phosphate + xenobioticSide 2.</text>
        <dbReference type="EC" id="7.6.2.2"/>
    </reaction>
</comment>
<evidence type="ECO:0000256" key="6">
    <source>
        <dbReference type="ARBA" id="ARBA00022989"/>
    </source>
</evidence>
<evidence type="ECO:0000256" key="7">
    <source>
        <dbReference type="ARBA" id="ARBA00023136"/>
    </source>
</evidence>
<evidence type="ECO:0000313" key="16">
    <source>
        <dbReference type="Proteomes" id="UP000297348"/>
    </source>
</evidence>
<sequence length="589" mass="64801">MAQRRAIAMTARQRPTGKFNSKAFLKLIRQTQPKYWQLWVGLFLGLLATGAQLAVPKLAQSLINGLGQALNRPLLIIVIALFIVSAAVSAVSGALLGFFGENVVARLRETLWQKLVRLRVSYFDNVKTGEMTSRLVNDTMQIKNLLANSFPQMVTSLLQLVGALVIMLLMDWRMTTIMFVAVPVVMAVMFPIMRQSGKIGHQRQDAMATFSGATDETLSEIRLVKSSNAETYETTAGVQQINDLYRIGLKEAIYDSIAGPAMTAAMLAVFVGVLAYAAVRVSAGTMSMGTMFSFLMYLFQIIGPAGTLARFFTDLSKANGATERVRDLLAEPEEQLTTGASQSVTAQPLAMHHVDFAYEDEGPLILHDVNFEAQPNTVVAFAGPSGGGKSTIFGMIERYYQPQRGQVTIGNIDVNQVNLTEWRSQIGYVSQDSAIMAGTIRHNLTYGSAQTYSDEELWHVLKLASADTFVHNMADGLDTQVGERGVKVSGGQRQRLAIARAFLRDPKILLLDEATASLDSESEAMVQQALRELMKGRTTLIIAHRLSTIVDADNIYFIEDGHVSGHGTHQELMASLPIYRDYVRIQFKE</sequence>
<dbReference type="InterPro" id="IPR036640">
    <property type="entry name" value="ABC1_TM_sf"/>
</dbReference>
<evidence type="ECO:0000256" key="9">
    <source>
        <dbReference type="ARBA" id="ARBA00059943"/>
    </source>
</evidence>
<evidence type="ECO:0000256" key="1">
    <source>
        <dbReference type="ARBA" id="ARBA00004651"/>
    </source>
</evidence>
<dbReference type="Proteomes" id="UP000297348">
    <property type="component" value="Unassembled WGS sequence"/>
</dbReference>
<keyword evidence="3 12" id="KW-0812">Transmembrane</keyword>
<dbReference type="SMART" id="SM00382">
    <property type="entry name" value="AAA"/>
    <property type="match status" value="1"/>
</dbReference>
<dbReference type="CDD" id="cd18551">
    <property type="entry name" value="ABC_6TM_LmrA_like"/>
    <property type="match status" value="1"/>
</dbReference>
<evidence type="ECO:0000313" key="15">
    <source>
        <dbReference type="EMBL" id="TGD20397.1"/>
    </source>
</evidence>
<evidence type="ECO:0000256" key="3">
    <source>
        <dbReference type="ARBA" id="ARBA00022692"/>
    </source>
</evidence>
<reference evidence="15 16" key="1">
    <citation type="submission" date="2018-10" db="EMBL/GenBank/DDBJ databases">
        <title>Lactobacillus sp. R7 and Lactobacillus sp. R19 isolated from fermented mustard green product of Taiwan.</title>
        <authorList>
            <person name="Lin S.-T."/>
        </authorList>
    </citation>
    <scope>NUCLEOTIDE SEQUENCE [LARGE SCALE GENOMIC DNA]</scope>
    <source>
        <strain evidence="15 16">BCRC 81129</strain>
    </source>
</reference>